<proteinExistence type="predicted"/>
<feature type="compositionally biased region" description="Low complexity" evidence="1">
    <location>
        <begin position="380"/>
        <end position="391"/>
    </location>
</feature>
<feature type="compositionally biased region" description="Polar residues" evidence="1">
    <location>
        <begin position="458"/>
        <end position="467"/>
    </location>
</feature>
<feature type="compositionally biased region" description="Polar residues" evidence="1">
    <location>
        <begin position="282"/>
        <end position="294"/>
    </location>
</feature>
<comment type="caution">
    <text evidence="2">The sequence shown here is derived from an EMBL/GenBank/DDBJ whole genome shotgun (WGS) entry which is preliminary data.</text>
</comment>
<feature type="compositionally biased region" description="Acidic residues" evidence="1">
    <location>
        <begin position="221"/>
        <end position="236"/>
    </location>
</feature>
<reference evidence="2" key="1">
    <citation type="submission" date="2023-06" db="EMBL/GenBank/DDBJ databases">
        <title>Black Yeasts Isolated from many extreme environments.</title>
        <authorList>
            <person name="Coleine C."/>
            <person name="Stajich J.E."/>
            <person name="Selbmann L."/>
        </authorList>
    </citation>
    <scope>NUCLEOTIDE SEQUENCE</scope>
    <source>
        <strain evidence="2">CCFEE 5200</strain>
    </source>
</reference>
<keyword evidence="3" id="KW-1185">Reference proteome</keyword>
<accession>A0AAN6JX91</accession>
<evidence type="ECO:0000256" key="1">
    <source>
        <dbReference type="SAM" id="MobiDB-lite"/>
    </source>
</evidence>
<feature type="compositionally biased region" description="Polar residues" evidence="1">
    <location>
        <begin position="857"/>
        <end position="875"/>
    </location>
</feature>
<sequence length="962" mass="104292">MLKTHKPRGHFWTCPSLFQQSKEIRSLSFEDFTPPASKVLAVDSDDELQPKQRAAKRRRVEHLAEEFLNGQPLIVSCVRPHPSTLKGSIERNERARTSGPYVLPAVELPDDDEVVWADLDDTCDLPGYGNEVPQSKASQSKAPIASKQSKTHRNEVVAPVETVTEDQASSACKQARPVRIVKISLDPSAEAFEQAAALRARRLQKAAPETLRLSSVLPTNDFDEPNDVEPPSDEDTATQSRRIKDRKPRSMEWLLRRQTRLHELSADESMDELNRSRVETPSRPSQLTRQANSNVSLAHKPTAENINYGSSAREACDTSDFAQVSERVPHRLSLGSCQDNWAYSSGASDQEVHNVDDASRDEASHVRGAFHTAPEVTGVEPAPETAAALEASEGDSPTRLLRRQGIHAAPPRSWTATNELTPAKPSSSPSEDRRSATSPDGSVRHISKVVKGRRGKSAGSQTVQAAQIESRRRSAPTATQELHGVASEVRHLTGAMTGYTVAQTRETQGTPFMFRKRTATIAGGTSRESKATTRSRKQRRSVAFISPGDGQLKDPSTMKGDAELVSEGAPILDLSFGNDSFVPKLNLALTDEHLNAVLPSESNSARRSSAIKRAIRRELKDSGAEILRADDEPSSSQVEGKVHVHVQSFSAVDIAQSGHHADHAEEIEEQGRTGETAQTQWPGTQALLHQAREEFFRSPEKGLNATGDEAAIAPGPSEVYAASAPQSVLREPLGVLSQEAAPPLPSTQAMVEAWSPWSPVQKPTDIISRISAPSPTIANKREPSKLAGHLASVEDGERRRSSLRFSTSAIESPSMHLSFTVTKPASLESGTKQSASFSPRTADSPSTARLPFGVNMAPSQDRSSFPTSANHTATPKSLLRRSRGSQEHTVQGAMSSAEDSTAMMQAIGPAVLDAPLGKGTGPIHSSVQYAQRSLFRDDSSVEDTVDELTLTVLGLDDGWRLS</sequence>
<feature type="compositionally biased region" description="Polar residues" evidence="1">
    <location>
        <begin position="829"/>
        <end position="847"/>
    </location>
</feature>
<feature type="compositionally biased region" description="Polar residues" evidence="1">
    <location>
        <begin position="132"/>
        <end position="141"/>
    </location>
</feature>
<gene>
    <name evidence="2" type="ORF">LTR91_024787</name>
</gene>
<feature type="compositionally biased region" description="Polar residues" evidence="1">
    <location>
        <begin position="414"/>
        <end position="429"/>
    </location>
</feature>
<dbReference type="AlphaFoldDB" id="A0AAN6JX91"/>
<organism evidence="2 3">
    <name type="scientific">Friedmanniomyces endolithicus</name>
    <dbReference type="NCBI Taxonomy" id="329885"/>
    <lineage>
        <taxon>Eukaryota</taxon>
        <taxon>Fungi</taxon>
        <taxon>Dikarya</taxon>
        <taxon>Ascomycota</taxon>
        <taxon>Pezizomycotina</taxon>
        <taxon>Dothideomycetes</taxon>
        <taxon>Dothideomycetidae</taxon>
        <taxon>Mycosphaerellales</taxon>
        <taxon>Teratosphaeriaceae</taxon>
        <taxon>Friedmanniomyces</taxon>
    </lineage>
</organism>
<name>A0AAN6JX91_9PEZI</name>
<feature type="region of interest" description="Disordered" evidence="1">
    <location>
        <begin position="265"/>
        <end position="294"/>
    </location>
</feature>
<feature type="compositionally biased region" description="Basic and acidic residues" evidence="1">
    <location>
        <begin position="659"/>
        <end position="672"/>
    </location>
</feature>
<feature type="compositionally biased region" description="Polar residues" evidence="1">
    <location>
        <begin position="887"/>
        <end position="899"/>
    </location>
</feature>
<evidence type="ECO:0000313" key="3">
    <source>
        <dbReference type="Proteomes" id="UP001175353"/>
    </source>
</evidence>
<dbReference type="EMBL" id="JAUJLE010000664">
    <property type="protein sequence ID" value="KAK0951786.1"/>
    <property type="molecule type" value="Genomic_DNA"/>
</dbReference>
<protein>
    <submittedName>
        <fullName evidence="2">Uncharacterized protein</fullName>
    </submittedName>
</protein>
<evidence type="ECO:0000313" key="2">
    <source>
        <dbReference type="EMBL" id="KAK0951786.1"/>
    </source>
</evidence>
<feature type="region of interest" description="Disordered" evidence="1">
    <location>
        <begin position="129"/>
        <end position="153"/>
    </location>
</feature>
<feature type="region of interest" description="Disordered" evidence="1">
    <location>
        <begin position="371"/>
        <end position="488"/>
    </location>
</feature>
<feature type="region of interest" description="Disordered" evidence="1">
    <location>
        <begin position="655"/>
        <end position="678"/>
    </location>
</feature>
<feature type="compositionally biased region" description="Basic residues" evidence="1">
    <location>
        <begin position="445"/>
        <end position="456"/>
    </location>
</feature>
<feature type="region of interest" description="Disordered" evidence="1">
    <location>
        <begin position="829"/>
        <end position="899"/>
    </location>
</feature>
<feature type="region of interest" description="Disordered" evidence="1">
    <location>
        <begin position="503"/>
        <end position="557"/>
    </location>
</feature>
<dbReference type="Proteomes" id="UP001175353">
    <property type="component" value="Unassembled WGS sequence"/>
</dbReference>
<feature type="region of interest" description="Disordered" evidence="1">
    <location>
        <begin position="212"/>
        <end position="246"/>
    </location>
</feature>